<reference evidence="2" key="1">
    <citation type="submission" date="2023-09" db="UniProtKB">
        <authorList>
            <consortium name="Ensembl"/>
        </authorList>
    </citation>
    <scope>IDENTIFICATION</scope>
</reference>
<evidence type="ECO:0000313" key="2">
    <source>
        <dbReference type="Ensembl" id="ENSCCNP00000021926.1"/>
    </source>
</evidence>
<accession>A0A8C0X698</accession>
<evidence type="ECO:0000259" key="1">
    <source>
        <dbReference type="PROSITE" id="PS50179"/>
    </source>
</evidence>
<dbReference type="GO" id="GO:0035091">
    <property type="term" value="F:phosphatidylinositol binding"/>
    <property type="evidence" value="ECO:0007669"/>
    <property type="project" value="InterPro"/>
</dbReference>
<dbReference type="GO" id="GO:0016020">
    <property type="term" value="C:membrane"/>
    <property type="evidence" value="ECO:0007669"/>
    <property type="project" value="TreeGrafter"/>
</dbReference>
<gene>
    <name evidence="2" type="primary">LOC109683620</name>
</gene>
<dbReference type="Ensembl" id="ENSCCNT00000028143.1">
    <property type="protein sequence ID" value="ENSCCNP00000021926.1"/>
    <property type="gene ID" value="ENSCCNG00000021626.1"/>
</dbReference>
<proteinExistence type="predicted"/>
<feature type="domain" description="VHS" evidence="1">
    <location>
        <begin position="20"/>
        <end position="73"/>
    </location>
</feature>
<name>A0A8C0X698_CASCN</name>
<dbReference type="SUPFAM" id="SSF48464">
    <property type="entry name" value="ENTH/VHS domain"/>
    <property type="match status" value="1"/>
</dbReference>
<dbReference type="GO" id="GO:0043130">
    <property type="term" value="F:ubiquitin binding"/>
    <property type="evidence" value="ECO:0007669"/>
    <property type="project" value="InterPro"/>
</dbReference>
<dbReference type="PANTHER" id="PTHR13856">
    <property type="entry name" value="VHS DOMAIN CONTAINING PROTEIN FAMILY"/>
    <property type="match status" value="1"/>
</dbReference>
<dbReference type="InterPro" id="IPR002014">
    <property type="entry name" value="VHS_dom"/>
</dbReference>
<dbReference type="SMART" id="SM00288">
    <property type="entry name" value="VHS"/>
    <property type="match status" value="1"/>
</dbReference>
<dbReference type="Pfam" id="PF00790">
    <property type="entry name" value="VHS"/>
    <property type="match status" value="1"/>
</dbReference>
<dbReference type="AlphaFoldDB" id="A0A8C0X698"/>
<protein>
    <recommendedName>
        <fullName evidence="1">VHS domain-containing protein</fullName>
    </recommendedName>
</protein>
<dbReference type="PROSITE" id="PS50179">
    <property type="entry name" value="VHS"/>
    <property type="match status" value="1"/>
</dbReference>
<dbReference type="GO" id="GO:0030276">
    <property type="term" value="F:clathrin binding"/>
    <property type="evidence" value="ECO:0007669"/>
    <property type="project" value="TreeGrafter"/>
</dbReference>
<dbReference type="PANTHER" id="PTHR13856:SF32">
    <property type="entry name" value="TARGET OF MYB1 MEMBRANE TRAFFICKING PROTEIN"/>
    <property type="match status" value="1"/>
</dbReference>
<sequence length="110" mass="12140">MDFLLGNPFSSPVGQRIEKATDGSLQSEDWALNMEICDIINETEEGPKDAFRAVKKRIIGNKNFHEVMLALTVSLSPCSRPSVCSERTGRPGERFLLPECQDGAGSQGRR</sequence>
<dbReference type="Gene3D" id="1.25.40.90">
    <property type="match status" value="1"/>
</dbReference>
<dbReference type="GO" id="GO:0005768">
    <property type="term" value="C:endosome"/>
    <property type="evidence" value="ECO:0007669"/>
    <property type="project" value="TreeGrafter"/>
</dbReference>
<dbReference type="InterPro" id="IPR008942">
    <property type="entry name" value="ENTH_VHS"/>
</dbReference>
<dbReference type="GO" id="GO:0007165">
    <property type="term" value="P:signal transduction"/>
    <property type="evidence" value="ECO:0007669"/>
    <property type="project" value="TreeGrafter"/>
</dbReference>
<organism evidence="2">
    <name type="scientific">Castor canadensis</name>
    <name type="common">American beaver</name>
    <dbReference type="NCBI Taxonomy" id="51338"/>
    <lineage>
        <taxon>Eukaryota</taxon>
        <taxon>Metazoa</taxon>
        <taxon>Chordata</taxon>
        <taxon>Craniata</taxon>
        <taxon>Vertebrata</taxon>
        <taxon>Euteleostomi</taxon>
        <taxon>Mammalia</taxon>
        <taxon>Eutheria</taxon>
        <taxon>Euarchontoglires</taxon>
        <taxon>Glires</taxon>
        <taxon>Rodentia</taxon>
        <taxon>Castorimorpha</taxon>
        <taxon>Castoridae</taxon>
        <taxon>Castor</taxon>
    </lineage>
</organism>